<dbReference type="OrthoDB" id="2339771at2759"/>
<protein>
    <submittedName>
        <fullName evidence="1">Uncharacterized protein</fullName>
    </submittedName>
</protein>
<comment type="caution">
    <text evidence="1">The sequence shown here is derived from an EMBL/GenBank/DDBJ whole genome shotgun (WGS) entry which is preliminary data.</text>
</comment>
<gene>
    <name evidence="1" type="primary">Acey_s0062.g3332</name>
    <name evidence="1" type="ORF">Y032_0062g3332</name>
</gene>
<proteinExistence type="predicted"/>
<evidence type="ECO:0000313" key="1">
    <source>
        <dbReference type="EMBL" id="EYC09064.1"/>
    </source>
</evidence>
<dbReference type="AlphaFoldDB" id="A0A016U1B9"/>
<reference evidence="2" key="1">
    <citation type="journal article" date="2015" name="Nat. Genet.">
        <title>The genome and transcriptome of the zoonotic hookworm Ancylostoma ceylanicum identify infection-specific gene families.</title>
        <authorList>
            <person name="Schwarz E.M."/>
            <person name="Hu Y."/>
            <person name="Antoshechkin I."/>
            <person name="Miller M.M."/>
            <person name="Sternberg P.W."/>
            <person name="Aroian R.V."/>
        </authorList>
    </citation>
    <scope>NUCLEOTIDE SEQUENCE</scope>
    <source>
        <strain evidence="2">HY135</strain>
    </source>
</reference>
<keyword evidence="2" id="KW-1185">Reference proteome</keyword>
<evidence type="ECO:0000313" key="2">
    <source>
        <dbReference type="Proteomes" id="UP000024635"/>
    </source>
</evidence>
<accession>A0A016U1B9</accession>
<dbReference type="EMBL" id="JARK01001398">
    <property type="protein sequence ID" value="EYC09064.1"/>
    <property type="molecule type" value="Genomic_DNA"/>
</dbReference>
<name>A0A016U1B9_9BILA</name>
<sequence length="74" mass="7978">MMKQRETRWKTGNEGAVFHAFTARTSSPLKVCALYATKSCGWCVFDTLHYIYCSSPCTAIALAGASSQGKLGPA</sequence>
<organism evidence="1 2">
    <name type="scientific">Ancylostoma ceylanicum</name>
    <dbReference type="NCBI Taxonomy" id="53326"/>
    <lineage>
        <taxon>Eukaryota</taxon>
        <taxon>Metazoa</taxon>
        <taxon>Ecdysozoa</taxon>
        <taxon>Nematoda</taxon>
        <taxon>Chromadorea</taxon>
        <taxon>Rhabditida</taxon>
        <taxon>Rhabditina</taxon>
        <taxon>Rhabditomorpha</taxon>
        <taxon>Strongyloidea</taxon>
        <taxon>Ancylostomatidae</taxon>
        <taxon>Ancylostomatinae</taxon>
        <taxon>Ancylostoma</taxon>
    </lineage>
</organism>
<dbReference type="Proteomes" id="UP000024635">
    <property type="component" value="Unassembled WGS sequence"/>
</dbReference>